<dbReference type="InParanoid" id="A0A067RFY1"/>
<keyword evidence="2" id="KW-1185">Reference proteome</keyword>
<protein>
    <submittedName>
        <fullName evidence="1">Uncharacterized protein</fullName>
    </submittedName>
</protein>
<name>A0A067RFY1_ZOONE</name>
<evidence type="ECO:0000313" key="2">
    <source>
        <dbReference type="Proteomes" id="UP000027135"/>
    </source>
</evidence>
<proteinExistence type="predicted"/>
<dbReference type="InterPro" id="IPR011990">
    <property type="entry name" value="TPR-like_helical_dom_sf"/>
</dbReference>
<reference evidence="1 2" key="1">
    <citation type="journal article" date="2014" name="Nat. Commun.">
        <title>Molecular traces of alternative social organization in a termite genome.</title>
        <authorList>
            <person name="Terrapon N."/>
            <person name="Li C."/>
            <person name="Robertson H.M."/>
            <person name="Ji L."/>
            <person name="Meng X."/>
            <person name="Booth W."/>
            <person name="Chen Z."/>
            <person name="Childers C.P."/>
            <person name="Glastad K.M."/>
            <person name="Gokhale K."/>
            <person name="Gowin J."/>
            <person name="Gronenberg W."/>
            <person name="Hermansen R.A."/>
            <person name="Hu H."/>
            <person name="Hunt B.G."/>
            <person name="Huylmans A.K."/>
            <person name="Khalil S.M."/>
            <person name="Mitchell R.D."/>
            <person name="Munoz-Torres M.C."/>
            <person name="Mustard J.A."/>
            <person name="Pan H."/>
            <person name="Reese J.T."/>
            <person name="Scharf M.E."/>
            <person name="Sun F."/>
            <person name="Vogel H."/>
            <person name="Xiao J."/>
            <person name="Yang W."/>
            <person name="Yang Z."/>
            <person name="Yang Z."/>
            <person name="Zhou J."/>
            <person name="Zhu J."/>
            <person name="Brent C.S."/>
            <person name="Elsik C.G."/>
            <person name="Goodisman M.A."/>
            <person name="Liberles D.A."/>
            <person name="Roe R.M."/>
            <person name="Vargo E.L."/>
            <person name="Vilcinskas A."/>
            <person name="Wang J."/>
            <person name="Bornberg-Bauer E."/>
            <person name="Korb J."/>
            <person name="Zhang G."/>
            <person name="Liebig J."/>
        </authorList>
    </citation>
    <scope>NUCLEOTIDE SEQUENCE [LARGE SCALE GENOMIC DNA]</scope>
    <source>
        <tissue evidence="1">Whole organism</tissue>
    </source>
</reference>
<dbReference type="Proteomes" id="UP000027135">
    <property type="component" value="Unassembled WGS sequence"/>
</dbReference>
<dbReference type="EMBL" id="KK852498">
    <property type="protein sequence ID" value="KDR22642.1"/>
    <property type="molecule type" value="Genomic_DNA"/>
</dbReference>
<evidence type="ECO:0000313" key="1">
    <source>
        <dbReference type="EMBL" id="KDR22642.1"/>
    </source>
</evidence>
<dbReference type="OMA" id="WADELND"/>
<sequence>MDSSVERRISDCLTEAYDYYFKGRYDKCVDTFQLLREELNATKSLLEVCSIDKCVFNCLIENNILISKSVSFRWDLNDYGTWDDLMQDFLRLHQQIKSLHNIRSVPLKCYLNVVYNSLYWGWHRPNGLHHDKSHTETCMEMAVSCFKTVLEVCNDPCQSLSFCNTEDIVLFLMKRVSNNLIQVGGEESLQLLEICIIIIYILIELKVKREIIIECTSIIASILSMRSILVSSVRLAVKNKKKEAVSSFKFILYEVDSAVEKCDVETVLEILKAAYCLCLIQTERYAKCIECLETCEDTDVKFRAVKSYIKAYACYNCNDTEACLLSLAKLEKMPLSNQMKVRVHLLHGSLLAKQGRHSEALREFFKPLSVGLEDKQEKKDFYPVTLYHISEEYEAMFCLYEEHRSDAITVQCRGTSCGKQSELLHASLRADHLDSLRHLVQVLKDGDDDDKSAVDTNSSFSFQLRILNILHPQPEINLSIASYKLATALATDEVTICSCHVNLQE</sequence>
<dbReference type="Gene3D" id="1.25.40.10">
    <property type="entry name" value="Tetratricopeptide repeat domain"/>
    <property type="match status" value="1"/>
</dbReference>
<dbReference type="AlphaFoldDB" id="A0A067RFY1"/>
<dbReference type="eggNOG" id="ENOG502SWJY">
    <property type="taxonomic scope" value="Eukaryota"/>
</dbReference>
<organism evidence="1 2">
    <name type="scientific">Zootermopsis nevadensis</name>
    <name type="common">Dampwood termite</name>
    <dbReference type="NCBI Taxonomy" id="136037"/>
    <lineage>
        <taxon>Eukaryota</taxon>
        <taxon>Metazoa</taxon>
        <taxon>Ecdysozoa</taxon>
        <taxon>Arthropoda</taxon>
        <taxon>Hexapoda</taxon>
        <taxon>Insecta</taxon>
        <taxon>Pterygota</taxon>
        <taxon>Neoptera</taxon>
        <taxon>Polyneoptera</taxon>
        <taxon>Dictyoptera</taxon>
        <taxon>Blattodea</taxon>
        <taxon>Blattoidea</taxon>
        <taxon>Termitoidae</taxon>
        <taxon>Termopsidae</taxon>
        <taxon>Zootermopsis</taxon>
    </lineage>
</organism>
<accession>A0A067RFY1</accession>
<gene>
    <name evidence="1" type="ORF">L798_12775</name>
</gene>
<dbReference type="SUPFAM" id="SSF48452">
    <property type="entry name" value="TPR-like"/>
    <property type="match status" value="1"/>
</dbReference>